<evidence type="ECO:0000313" key="4">
    <source>
        <dbReference type="Proteomes" id="UP001321498"/>
    </source>
</evidence>
<organism evidence="3 4">
    <name type="scientific">Naasia aerilata</name>
    <dbReference type="NCBI Taxonomy" id="1162966"/>
    <lineage>
        <taxon>Bacteria</taxon>
        <taxon>Bacillati</taxon>
        <taxon>Actinomycetota</taxon>
        <taxon>Actinomycetes</taxon>
        <taxon>Micrococcales</taxon>
        <taxon>Microbacteriaceae</taxon>
        <taxon>Naasia</taxon>
    </lineage>
</organism>
<gene>
    <name evidence="3" type="ORF">GCM10025866_06710</name>
</gene>
<feature type="domain" description="Glucose-6-phosphate dehydrogenase NAD-binding" evidence="2">
    <location>
        <begin position="10"/>
        <end position="108"/>
    </location>
</feature>
<protein>
    <recommendedName>
        <fullName evidence="2">Glucose-6-phosphate dehydrogenase NAD-binding domain-containing protein</fullName>
    </recommendedName>
</protein>
<dbReference type="InterPro" id="IPR036291">
    <property type="entry name" value="NAD(P)-bd_dom_sf"/>
</dbReference>
<sequence>MATPSVSVLILGAGGDLTKRLLLPGLASLLSIYDYDVQVIGSSMEDRTDEEWKQLIRDSFSQVQDPKDADRYLESTQYIKADATSQEDLEKLIAACEHTPVIYFALPRRSPRRCAARCAGWSCPRAPGWRWRSPSASTRSRRASSTASSAASCRRSRSTGSTTSSACRWC</sequence>
<keyword evidence="4" id="KW-1185">Reference proteome</keyword>
<dbReference type="Pfam" id="PF00479">
    <property type="entry name" value="G6PD_N"/>
    <property type="match status" value="1"/>
</dbReference>
<reference evidence="4" key="1">
    <citation type="journal article" date="2019" name="Int. J. Syst. Evol. Microbiol.">
        <title>The Global Catalogue of Microorganisms (GCM) 10K type strain sequencing project: providing services to taxonomists for standard genome sequencing and annotation.</title>
        <authorList>
            <consortium name="The Broad Institute Genomics Platform"/>
            <consortium name="The Broad Institute Genome Sequencing Center for Infectious Disease"/>
            <person name="Wu L."/>
            <person name="Ma J."/>
        </authorList>
    </citation>
    <scope>NUCLEOTIDE SEQUENCE [LARGE SCALE GENOMIC DNA]</scope>
    <source>
        <strain evidence="4">NBRC 108725</strain>
    </source>
</reference>
<dbReference type="EMBL" id="AP027731">
    <property type="protein sequence ID" value="BDZ44762.1"/>
    <property type="molecule type" value="Genomic_DNA"/>
</dbReference>
<dbReference type="SUPFAM" id="SSF51735">
    <property type="entry name" value="NAD(P)-binding Rossmann-fold domains"/>
    <property type="match status" value="1"/>
</dbReference>
<accession>A0ABM8G989</accession>
<feature type="compositionally biased region" description="Low complexity" evidence="1">
    <location>
        <begin position="132"/>
        <end position="170"/>
    </location>
</feature>
<evidence type="ECO:0000256" key="1">
    <source>
        <dbReference type="SAM" id="MobiDB-lite"/>
    </source>
</evidence>
<dbReference type="Gene3D" id="3.40.50.720">
    <property type="entry name" value="NAD(P)-binding Rossmann-like Domain"/>
    <property type="match status" value="1"/>
</dbReference>
<evidence type="ECO:0000259" key="2">
    <source>
        <dbReference type="Pfam" id="PF00479"/>
    </source>
</evidence>
<evidence type="ECO:0000313" key="3">
    <source>
        <dbReference type="EMBL" id="BDZ44762.1"/>
    </source>
</evidence>
<dbReference type="InterPro" id="IPR022674">
    <property type="entry name" value="G6P_DH_NAD-bd"/>
</dbReference>
<proteinExistence type="predicted"/>
<name>A0ABM8G989_9MICO</name>
<dbReference type="Proteomes" id="UP001321498">
    <property type="component" value="Chromosome"/>
</dbReference>
<feature type="region of interest" description="Disordered" evidence="1">
    <location>
        <begin position="130"/>
        <end position="170"/>
    </location>
</feature>